<evidence type="ECO:0000313" key="10">
    <source>
        <dbReference type="Proteomes" id="UP001611415"/>
    </source>
</evidence>
<protein>
    <recommendedName>
        <fullName evidence="2">histidine kinase</fullName>
        <ecNumber evidence="2">2.7.13.3</ecNumber>
    </recommendedName>
</protein>
<keyword evidence="5" id="KW-0418">Kinase</keyword>
<keyword evidence="3" id="KW-0597">Phosphoprotein</keyword>
<dbReference type="PANTHER" id="PTHR45436">
    <property type="entry name" value="SENSOR HISTIDINE KINASE YKOH"/>
    <property type="match status" value="1"/>
</dbReference>
<evidence type="ECO:0000256" key="6">
    <source>
        <dbReference type="SAM" id="MobiDB-lite"/>
    </source>
</evidence>
<dbReference type="InterPro" id="IPR036890">
    <property type="entry name" value="HATPase_C_sf"/>
</dbReference>
<dbReference type="SUPFAM" id="SSF55874">
    <property type="entry name" value="ATPase domain of HSP90 chaperone/DNA topoisomerase II/histidine kinase"/>
    <property type="match status" value="1"/>
</dbReference>
<feature type="transmembrane region" description="Helical" evidence="7">
    <location>
        <begin position="339"/>
        <end position="360"/>
    </location>
</feature>
<comment type="catalytic activity">
    <reaction evidence="1">
        <text>ATP + protein L-histidine = ADP + protein N-phospho-L-histidine.</text>
        <dbReference type="EC" id="2.7.13.3"/>
    </reaction>
</comment>
<dbReference type="EC" id="2.7.13.3" evidence="2"/>
<dbReference type="SMART" id="SM00387">
    <property type="entry name" value="HATPase_c"/>
    <property type="match status" value="1"/>
</dbReference>
<dbReference type="Pfam" id="PF08376">
    <property type="entry name" value="NIT"/>
    <property type="match status" value="1"/>
</dbReference>
<evidence type="ECO:0000256" key="3">
    <source>
        <dbReference type="ARBA" id="ARBA00022553"/>
    </source>
</evidence>
<dbReference type="CDD" id="cd00075">
    <property type="entry name" value="HATPase"/>
    <property type="match status" value="1"/>
</dbReference>
<dbReference type="EMBL" id="JBIRYO010000013">
    <property type="protein sequence ID" value="MFI2475761.1"/>
    <property type="molecule type" value="Genomic_DNA"/>
</dbReference>
<dbReference type="Pfam" id="PF02518">
    <property type="entry name" value="HATPase_c"/>
    <property type="match status" value="1"/>
</dbReference>
<gene>
    <name evidence="9" type="ORF">ACH49W_20510</name>
</gene>
<evidence type="ECO:0000313" key="9">
    <source>
        <dbReference type="EMBL" id="MFI2475761.1"/>
    </source>
</evidence>
<feature type="region of interest" description="Disordered" evidence="6">
    <location>
        <begin position="696"/>
        <end position="781"/>
    </location>
</feature>
<keyword evidence="7" id="KW-0812">Transmembrane</keyword>
<reference evidence="9 10" key="1">
    <citation type="submission" date="2024-10" db="EMBL/GenBank/DDBJ databases">
        <title>The Natural Products Discovery Center: Release of the First 8490 Sequenced Strains for Exploring Actinobacteria Biosynthetic Diversity.</title>
        <authorList>
            <person name="Kalkreuter E."/>
            <person name="Kautsar S.A."/>
            <person name="Yang D."/>
            <person name="Bader C.D."/>
            <person name="Teijaro C.N."/>
            <person name="Fluegel L."/>
            <person name="Davis C.M."/>
            <person name="Simpson J.R."/>
            <person name="Lauterbach L."/>
            <person name="Steele A.D."/>
            <person name="Gui C."/>
            <person name="Meng S."/>
            <person name="Li G."/>
            <person name="Viehrig K."/>
            <person name="Ye F."/>
            <person name="Su P."/>
            <person name="Kiefer A.F."/>
            <person name="Nichols A."/>
            <person name="Cepeda A.J."/>
            <person name="Yan W."/>
            <person name="Fan B."/>
            <person name="Jiang Y."/>
            <person name="Adhikari A."/>
            <person name="Zheng C.-J."/>
            <person name="Schuster L."/>
            <person name="Cowan T.M."/>
            <person name="Smanski M.J."/>
            <person name="Chevrette M.G."/>
            <person name="De Carvalho L.P.S."/>
            <person name="Shen B."/>
        </authorList>
    </citation>
    <scope>NUCLEOTIDE SEQUENCE [LARGE SCALE GENOMIC DNA]</scope>
    <source>
        <strain evidence="9 10">NPDC019275</strain>
    </source>
</reference>
<keyword evidence="7" id="KW-1133">Transmembrane helix</keyword>
<evidence type="ECO:0000256" key="1">
    <source>
        <dbReference type="ARBA" id="ARBA00000085"/>
    </source>
</evidence>
<proteinExistence type="predicted"/>
<feature type="compositionally biased region" description="Low complexity" evidence="6">
    <location>
        <begin position="262"/>
        <end position="289"/>
    </location>
</feature>
<name>A0ABW7X3S4_9NOCA</name>
<dbReference type="InterPro" id="IPR003594">
    <property type="entry name" value="HATPase_dom"/>
</dbReference>
<evidence type="ECO:0000256" key="5">
    <source>
        <dbReference type="ARBA" id="ARBA00022777"/>
    </source>
</evidence>
<evidence type="ECO:0000259" key="8">
    <source>
        <dbReference type="SMART" id="SM00387"/>
    </source>
</evidence>
<evidence type="ECO:0000256" key="2">
    <source>
        <dbReference type="ARBA" id="ARBA00012438"/>
    </source>
</evidence>
<dbReference type="Gene3D" id="6.10.340.10">
    <property type="match status" value="1"/>
</dbReference>
<evidence type="ECO:0000256" key="4">
    <source>
        <dbReference type="ARBA" id="ARBA00022679"/>
    </source>
</evidence>
<keyword evidence="4" id="KW-0808">Transferase</keyword>
<organism evidence="9 10">
    <name type="scientific">Nocardia xishanensis</name>
    <dbReference type="NCBI Taxonomy" id="238964"/>
    <lineage>
        <taxon>Bacteria</taxon>
        <taxon>Bacillati</taxon>
        <taxon>Actinomycetota</taxon>
        <taxon>Actinomycetes</taxon>
        <taxon>Mycobacteriales</taxon>
        <taxon>Nocardiaceae</taxon>
        <taxon>Nocardia</taxon>
    </lineage>
</organism>
<dbReference type="InterPro" id="IPR050428">
    <property type="entry name" value="TCS_sensor_his_kinase"/>
</dbReference>
<dbReference type="Proteomes" id="UP001611415">
    <property type="component" value="Unassembled WGS sequence"/>
</dbReference>
<dbReference type="InterPro" id="IPR013587">
    <property type="entry name" value="Nitrate/nitrite_sensing"/>
</dbReference>
<dbReference type="Gene3D" id="3.30.565.10">
    <property type="entry name" value="Histidine kinase-like ATPase, C-terminal domain"/>
    <property type="match status" value="1"/>
</dbReference>
<sequence>MWSRPLGVRARLLAIVLIPSVALLALGIGATAYLVKSGRSAASWAELSTSVTTPAILMIEAFQEERRASLLHLAGDDDATHTLPTARKNSDDALAALGTLGDTASELRPDVAGEIDSYDVLYKQLPALRNGIDAHAVPSAQVFLAFNRIIDTIVLASLLAAEVAPDAEIAVDLYKAVHALRAAEAVSRASALGSAALIADQFSPEQLTEFSGYVGDARGEVGYATTVLTGKRQAQLQEITASPTWRQLTTMEDAILQRGTKTGNSDASSSSTGDSSGRQSTSRTTRAADTPPPLPLGVGEWQQAATAVRSQLLKLWEDQSRDAHRTAERVGDDVARNSLYGGFAVLALTLLAFLSALLLANRFIGRMQRLRHDTLELADERLPETIRQLGEGADVDAREVARLDYGGDEIGQVADAFNRAHQAAVSAAVAEAKTRAGVAAVFLNIAHRNQVMVHRQLALLDKAERQEEDPDRLDVLFQLDHLATRARRNAENLVILGGEQPGRRWRNPVPLIEVVRSAVAESLDYTRIQIGKLPDVRVSGAAVADVMHLIAELTDNATAFSPPESRVEVIGTLVGKGVAVEIIDQGLGMPEAELAERNALLASPPDFSVATLSSDARLGLFVVGKLAARQSISVRLTESDYGGVRAIVLVPTAVIVTGQELPVRNHQPVQEKHALASNGTFNGFAPVPVLAAPSPIEIPPAANTGGDRPALPRRRRSDGSAEPAARPGGAAGTRPRTAEEARTLMSAIENGTRQGRLNRVDDPTATNSNPQEGAGDDLQTP</sequence>
<keyword evidence="10" id="KW-1185">Reference proteome</keyword>
<keyword evidence="7" id="KW-0472">Membrane</keyword>
<feature type="region of interest" description="Disordered" evidence="6">
    <location>
        <begin position="259"/>
        <end position="298"/>
    </location>
</feature>
<feature type="transmembrane region" description="Helical" evidence="7">
    <location>
        <begin position="12"/>
        <end position="35"/>
    </location>
</feature>
<dbReference type="RefSeq" id="WP_397093167.1">
    <property type="nucleotide sequence ID" value="NZ_JBIRYO010000013.1"/>
</dbReference>
<feature type="domain" description="Histidine kinase/HSP90-like ATPase" evidence="8">
    <location>
        <begin position="541"/>
        <end position="654"/>
    </location>
</feature>
<comment type="caution">
    <text evidence="9">The sequence shown here is derived from an EMBL/GenBank/DDBJ whole genome shotgun (WGS) entry which is preliminary data.</text>
</comment>
<evidence type="ECO:0000256" key="7">
    <source>
        <dbReference type="SAM" id="Phobius"/>
    </source>
</evidence>
<feature type="compositionally biased region" description="Low complexity" evidence="6">
    <location>
        <begin position="721"/>
        <end position="735"/>
    </location>
</feature>
<dbReference type="PANTHER" id="PTHR45436:SF5">
    <property type="entry name" value="SENSOR HISTIDINE KINASE TRCS"/>
    <property type="match status" value="1"/>
</dbReference>
<accession>A0ABW7X3S4</accession>